<dbReference type="Proteomes" id="UP000238191">
    <property type="component" value="Unassembled WGS sequence"/>
</dbReference>
<feature type="non-terminal residue" evidence="1">
    <location>
        <position position="1"/>
    </location>
</feature>
<dbReference type="EMBL" id="MDEI01000075">
    <property type="protein sequence ID" value="PPU60166.1"/>
    <property type="molecule type" value="Genomic_DNA"/>
</dbReference>
<sequence>YNGRGEQVRRYLGTTNTYTLYDEAGHWLGDYDTNGAPKQQAIWLDDLPVGLLANGGQLHYIEPDHLGSPRVVVDAARDVAVWNWSLKGEAFGNTAPNQDPDGDGTAMVFDMRFP</sequence>
<feature type="non-terminal residue" evidence="1">
    <location>
        <position position="114"/>
    </location>
</feature>
<dbReference type="PANTHER" id="PTHR32305:SF15">
    <property type="entry name" value="PROTEIN RHSA-RELATED"/>
    <property type="match status" value="1"/>
</dbReference>
<name>A0A2S7CF39_9XANT</name>
<evidence type="ECO:0000313" key="2">
    <source>
        <dbReference type="Proteomes" id="UP000238191"/>
    </source>
</evidence>
<keyword evidence="2" id="KW-1185">Reference proteome</keyword>
<reference evidence="2" key="1">
    <citation type="submission" date="2016-08" db="EMBL/GenBank/DDBJ databases">
        <authorList>
            <person name="Merda D."/>
            <person name="Briand M."/>
            <person name="Taghouti G."/>
            <person name="Carrere S."/>
            <person name="Gouzy J."/>
            <person name="Portier P."/>
            <person name="Jacques M.-A."/>
            <person name="Fischer-Le Saux M."/>
        </authorList>
    </citation>
    <scope>NUCLEOTIDE SEQUENCE [LARGE SCALE GENOMIC DNA]</scope>
    <source>
        <strain evidence="2">CFBP4643</strain>
    </source>
</reference>
<comment type="caution">
    <text evidence="1">The sequence shown here is derived from an EMBL/GenBank/DDBJ whole genome shotgun (WGS) entry which is preliminary data.</text>
</comment>
<dbReference type="PANTHER" id="PTHR32305">
    <property type="match status" value="1"/>
</dbReference>
<dbReference type="InterPro" id="IPR050708">
    <property type="entry name" value="T6SS_VgrG/RHS"/>
</dbReference>
<proteinExistence type="predicted"/>
<organism evidence="1 2">
    <name type="scientific">Xanthomonas pisi</name>
    <dbReference type="NCBI Taxonomy" id="56457"/>
    <lineage>
        <taxon>Bacteria</taxon>
        <taxon>Pseudomonadati</taxon>
        <taxon>Pseudomonadota</taxon>
        <taxon>Gammaproteobacteria</taxon>
        <taxon>Lysobacterales</taxon>
        <taxon>Lysobacteraceae</taxon>
        <taxon>Xanthomonas</taxon>
    </lineage>
</organism>
<protein>
    <submittedName>
        <fullName evidence="1">Type IV secretion protein Rhs</fullName>
    </submittedName>
</protein>
<accession>A0A2S7CF39</accession>
<evidence type="ECO:0000313" key="1">
    <source>
        <dbReference type="EMBL" id="PPU60166.1"/>
    </source>
</evidence>
<gene>
    <name evidence="1" type="ORF">XpiCFBP4643_23150</name>
</gene>
<dbReference type="Gene3D" id="2.180.10.10">
    <property type="entry name" value="RHS repeat-associated core"/>
    <property type="match status" value="1"/>
</dbReference>
<dbReference type="AlphaFoldDB" id="A0A2S7CF39"/>